<evidence type="ECO:0000313" key="5">
    <source>
        <dbReference type="EMBL" id="GGA11370.1"/>
    </source>
</evidence>
<dbReference type="Gene3D" id="3.40.190.10">
    <property type="entry name" value="Periplasmic binding protein-like II"/>
    <property type="match status" value="1"/>
</dbReference>
<comment type="caution">
    <text evidence="5">The sequence shown here is derived from an EMBL/GenBank/DDBJ whole genome shotgun (WGS) entry which is preliminary data.</text>
</comment>
<dbReference type="CDD" id="cd08497">
    <property type="entry name" value="MbnE-like"/>
    <property type="match status" value="1"/>
</dbReference>
<keyword evidence="6" id="KW-1185">Reference proteome</keyword>
<evidence type="ECO:0000256" key="3">
    <source>
        <dbReference type="ARBA" id="ARBA00022729"/>
    </source>
</evidence>
<dbReference type="Gene3D" id="3.10.105.10">
    <property type="entry name" value="Dipeptide-binding Protein, Domain 3"/>
    <property type="match status" value="1"/>
</dbReference>
<evidence type="ECO:0000259" key="4">
    <source>
        <dbReference type="Pfam" id="PF00496"/>
    </source>
</evidence>
<dbReference type="GO" id="GO:0015833">
    <property type="term" value="P:peptide transport"/>
    <property type="evidence" value="ECO:0007669"/>
    <property type="project" value="TreeGrafter"/>
</dbReference>
<reference evidence="5" key="2">
    <citation type="submission" date="2020-09" db="EMBL/GenBank/DDBJ databases">
        <authorList>
            <person name="Sun Q."/>
            <person name="Zhou Y."/>
        </authorList>
    </citation>
    <scope>NUCLEOTIDE SEQUENCE</scope>
    <source>
        <strain evidence="5">CGMCC 1.15880</strain>
    </source>
</reference>
<dbReference type="PANTHER" id="PTHR30290:SF64">
    <property type="entry name" value="ABC TRANSPORTER PERIPLASMIC BINDING PROTEIN"/>
    <property type="match status" value="1"/>
</dbReference>
<dbReference type="AlphaFoldDB" id="A0A916QTH3"/>
<proteinExistence type="inferred from homology"/>
<dbReference type="PIRSF" id="PIRSF002741">
    <property type="entry name" value="MppA"/>
    <property type="match status" value="1"/>
</dbReference>
<gene>
    <name evidence="5" type="ORF">GCM10011498_09460</name>
</gene>
<organism evidence="5 6">
    <name type="scientific">Neptunicoccus cionae</name>
    <dbReference type="NCBI Taxonomy" id="2035344"/>
    <lineage>
        <taxon>Bacteria</taxon>
        <taxon>Pseudomonadati</taxon>
        <taxon>Pseudomonadota</taxon>
        <taxon>Alphaproteobacteria</taxon>
        <taxon>Rhodobacterales</taxon>
        <taxon>Paracoccaceae</taxon>
        <taxon>Neptunicoccus</taxon>
    </lineage>
</organism>
<dbReference type="GO" id="GO:1904680">
    <property type="term" value="F:peptide transmembrane transporter activity"/>
    <property type="evidence" value="ECO:0007669"/>
    <property type="project" value="TreeGrafter"/>
</dbReference>
<accession>A0A916QTH3</accession>
<evidence type="ECO:0000313" key="6">
    <source>
        <dbReference type="Proteomes" id="UP000628017"/>
    </source>
</evidence>
<dbReference type="InterPro" id="IPR039424">
    <property type="entry name" value="SBP_5"/>
</dbReference>
<keyword evidence="3" id="KW-0732">Signal</keyword>
<dbReference type="SUPFAM" id="SSF53850">
    <property type="entry name" value="Periplasmic binding protein-like II"/>
    <property type="match status" value="1"/>
</dbReference>
<dbReference type="EMBL" id="BMKA01000001">
    <property type="protein sequence ID" value="GGA11370.1"/>
    <property type="molecule type" value="Genomic_DNA"/>
</dbReference>
<dbReference type="PANTHER" id="PTHR30290">
    <property type="entry name" value="PERIPLASMIC BINDING COMPONENT OF ABC TRANSPORTER"/>
    <property type="match status" value="1"/>
</dbReference>
<comment type="subcellular location">
    <subcellularLocation>
        <location evidence="1">Periplasm</location>
    </subcellularLocation>
</comment>
<reference evidence="5" key="1">
    <citation type="journal article" date="2014" name="Int. J. Syst. Evol. Microbiol.">
        <title>Complete genome sequence of Corynebacterium casei LMG S-19264T (=DSM 44701T), isolated from a smear-ripened cheese.</title>
        <authorList>
            <consortium name="US DOE Joint Genome Institute (JGI-PGF)"/>
            <person name="Walter F."/>
            <person name="Albersmeier A."/>
            <person name="Kalinowski J."/>
            <person name="Ruckert C."/>
        </authorList>
    </citation>
    <scope>NUCLEOTIDE SEQUENCE</scope>
    <source>
        <strain evidence="5">CGMCC 1.15880</strain>
    </source>
</reference>
<dbReference type="InterPro" id="IPR000914">
    <property type="entry name" value="SBP_5_dom"/>
</dbReference>
<evidence type="ECO:0000256" key="1">
    <source>
        <dbReference type="ARBA" id="ARBA00004418"/>
    </source>
</evidence>
<dbReference type="GO" id="GO:0042884">
    <property type="term" value="P:microcin transport"/>
    <property type="evidence" value="ECO:0007669"/>
    <property type="project" value="TreeGrafter"/>
</dbReference>
<evidence type="ECO:0000256" key="2">
    <source>
        <dbReference type="ARBA" id="ARBA00005695"/>
    </source>
</evidence>
<comment type="similarity">
    <text evidence="2">Belongs to the bacterial solute-binding protein 5 family.</text>
</comment>
<dbReference type="Proteomes" id="UP000628017">
    <property type="component" value="Unassembled WGS sequence"/>
</dbReference>
<sequence>MAGLALIAPQLALAAPQHGLAMYGKPALPAGYESLPYTNPDAPQGGTVVLAEPGSFDSLNPYILKGQAPWGIRTHVVESLLGQSYDEPFTLYGLLAETVETDDARSWVEFTLRAEARFSNGDPVTPQDVIWSFETLGDKGHPRYLNSWDKVASSEITGPRSVKFTFNTPDRELPMILGLRPVLRKADWEDRPFEESGLQPITGTGPYVIDEFEAGRFVSFKRNRDYWGNDLGFNAGKHNLDEIKYDYYTDQSVIFEAFKAGALSVFREGNAQRWLQEYNFPAATTGEIVKSEIPHARPTGMTGFVMNTRREIFADIRVRDAMMHAFNFEFINQALNGGGLPRITSYFSNSQLSMKDGEADDAVHSLLAPFKDSLPTDALTGYHLPKSDGSGRNRRNLRKAAKLLEQAGWTVNNGVLVNNAGEPFTFEILLKNTATENEAIMGIFVDALKRLGIEARLKLIDPVQHRERLKDYDYDMVHFTRYMSLSPGNEQRLYWGRDGVNTPGTRNYMGMDSAAADAMIDTMLETRDAEVFNAAVRALDRVLTTGRYVIPIWYNPVSFLAHDAKLHYPERLPVYGDWTGFLPDVWWYQD</sequence>
<protein>
    <submittedName>
        <fullName evidence="5">ABC transporter substrate-binding protein</fullName>
    </submittedName>
</protein>
<name>A0A916QTH3_9RHOB</name>
<dbReference type="GO" id="GO:0043190">
    <property type="term" value="C:ATP-binding cassette (ABC) transporter complex"/>
    <property type="evidence" value="ECO:0007669"/>
    <property type="project" value="InterPro"/>
</dbReference>
<feature type="domain" description="Solute-binding protein family 5" evidence="4">
    <location>
        <begin position="91"/>
        <end position="484"/>
    </location>
</feature>
<dbReference type="InterPro" id="IPR030678">
    <property type="entry name" value="Peptide/Ni-bd"/>
</dbReference>
<dbReference type="Pfam" id="PF00496">
    <property type="entry name" value="SBP_bac_5"/>
    <property type="match status" value="1"/>
</dbReference>
<dbReference type="GO" id="GO:0030288">
    <property type="term" value="C:outer membrane-bounded periplasmic space"/>
    <property type="evidence" value="ECO:0007669"/>
    <property type="project" value="TreeGrafter"/>
</dbReference>